<evidence type="ECO:0000313" key="3">
    <source>
        <dbReference type="EMBL" id="CAB4783691.1"/>
    </source>
</evidence>
<dbReference type="InterPro" id="IPR029066">
    <property type="entry name" value="PLP-binding_barrel"/>
</dbReference>
<dbReference type="InterPro" id="IPR011078">
    <property type="entry name" value="PyrdxlP_homeostasis"/>
</dbReference>
<name>A0A6J6WF35_9ZZZZ</name>
<dbReference type="SUPFAM" id="SSF51419">
    <property type="entry name" value="PLP-binding barrel"/>
    <property type="match status" value="1"/>
</dbReference>
<evidence type="ECO:0000259" key="2">
    <source>
        <dbReference type="Pfam" id="PF01168"/>
    </source>
</evidence>
<evidence type="ECO:0000256" key="1">
    <source>
        <dbReference type="ARBA" id="ARBA00022898"/>
    </source>
</evidence>
<dbReference type="Pfam" id="PF01168">
    <property type="entry name" value="Ala_racemase_N"/>
    <property type="match status" value="1"/>
</dbReference>
<organism evidence="3">
    <name type="scientific">freshwater metagenome</name>
    <dbReference type="NCBI Taxonomy" id="449393"/>
    <lineage>
        <taxon>unclassified sequences</taxon>
        <taxon>metagenomes</taxon>
        <taxon>ecological metagenomes</taxon>
    </lineage>
</organism>
<reference evidence="3" key="1">
    <citation type="submission" date="2020-05" db="EMBL/GenBank/DDBJ databases">
        <authorList>
            <person name="Chiriac C."/>
            <person name="Salcher M."/>
            <person name="Ghai R."/>
            <person name="Kavagutti S V."/>
        </authorList>
    </citation>
    <scope>NUCLEOTIDE SEQUENCE</scope>
</reference>
<dbReference type="AlphaFoldDB" id="A0A6J6WF35"/>
<dbReference type="PIRSF" id="PIRSF004848">
    <property type="entry name" value="YBL036c_PLPDEIII"/>
    <property type="match status" value="1"/>
</dbReference>
<proteinExistence type="predicted"/>
<feature type="domain" description="Alanine racemase N-terminal" evidence="2">
    <location>
        <begin position="20"/>
        <end position="222"/>
    </location>
</feature>
<protein>
    <submittedName>
        <fullName evidence="3">Unannotated protein</fullName>
    </submittedName>
</protein>
<dbReference type="Gene3D" id="3.20.20.10">
    <property type="entry name" value="Alanine racemase"/>
    <property type="match status" value="1"/>
</dbReference>
<sequence length="225" mass="24195">MTTFPTSSSSSDFEARVASNLEFIRSRIADCGRDVDSVSIVAVTKTFTADAVRAAVACGIAAVGENYVNELVAKHQEIDELTVSWQFLGHIQTNKIPKILKSADVVAGVSRVVELEAFAQREAKNTLYLQVDFTNSAGRNGATPELIPELASVARSLGLRLEGLMTVPPIDPLEAQNAFRALGSLADQLELPVRSMGMSDDFEAACRLGSTEIRLGRALFGPRNP</sequence>
<dbReference type="EMBL" id="CAFAAB010000067">
    <property type="protein sequence ID" value="CAB4783691.1"/>
    <property type="molecule type" value="Genomic_DNA"/>
</dbReference>
<dbReference type="PANTHER" id="PTHR10146">
    <property type="entry name" value="PROLINE SYNTHETASE CO-TRANSCRIBED BACTERIAL HOMOLOG PROTEIN"/>
    <property type="match status" value="1"/>
</dbReference>
<accession>A0A6J6WF35</accession>
<gene>
    <name evidence="3" type="ORF">UFOPK2958_00705</name>
</gene>
<dbReference type="InterPro" id="IPR001608">
    <property type="entry name" value="Ala_racemase_N"/>
</dbReference>
<dbReference type="NCBIfam" id="TIGR00044">
    <property type="entry name" value="YggS family pyridoxal phosphate-dependent enzyme"/>
    <property type="match status" value="1"/>
</dbReference>
<keyword evidence="1" id="KW-0663">Pyridoxal phosphate</keyword>
<dbReference type="GO" id="GO:0030170">
    <property type="term" value="F:pyridoxal phosphate binding"/>
    <property type="evidence" value="ECO:0007669"/>
    <property type="project" value="InterPro"/>
</dbReference>
<dbReference type="PANTHER" id="PTHR10146:SF14">
    <property type="entry name" value="PYRIDOXAL PHOSPHATE HOMEOSTASIS PROTEIN"/>
    <property type="match status" value="1"/>
</dbReference>